<organism evidence="5 6">
    <name type="scientific">Nitrosovibrio tenuis</name>
    <dbReference type="NCBI Taxonomy" id="1233"/>
    <lineage>
        <taxon>Bacteria</taxon>
        <taxon>Pseudomonadati</taxon>
        <taxon>Pseudomonadota</taxon>
        <taxon>Betaproteobacteria</taxon>
        <taxon>Nitrosomonadales</taxon>
        <taxon>Nitrosomonadaceae</taxon>
        <taxon>Nitrosovibrio</taxon>
    </lineage>
</organism>
<dbReference type="STRING" id="1233.SAMN05216387_102395"/>
<protein>
    <submittedName>
        <fullName evidence="5">Histidine kinase-, DNA gyrase B-, and HSP90-like ATPase</fullName>
    </submittedName>
</protein>
<dbReference type="Proteomes" id="UP000198620">
    <property type="component" value="Unassembled WGS sequence"/>
</dbReference>
<feature type="domain" description="Histidine kinase/HSP90-like ATPase" evidence="4">
    <location>
        <begin position="228"/>
        <end position="324"/>
    </location>
</feature>
<dbReference type="CDD" id="cd16917">
    <property type="entry name" value="HATPase_UhpB-NarQ-NarX-like"/>
    <property type="match status" value="1"/>
</dbReference>
<dbReference type="EMBL" id="FOBH01000002">
    <property type="protein sequence ID" value="SEK69940.1"/>
    <property type="molecule type" value="Genomic_DNA"/>
</dbReference>
<dbReference type="InterPro" id="IPR003594">
    <property type="entry name" value="HATPase_dom"/>
</dbReference>
<dbReference type="Pfam" id="PF02518">
    <property type="entry name" value="HATPase_c"/>
    <property type="match status" value="1"/>
</dbReference>
<proteinExistence type="predicted"/>
<dbReference type="Gene3D" id="3.30.450.20">
    <property type="entry name" value="PAS domain"/>
    <property type="match status" value="1"/>
</dbReference>
<evidence type="ECO:0000313" key="6">
    <source>
        <dbReference type="Proteomes" id="UP000198620"/>
    </source>
</evidence>
<dbReference type="GO" id="GO:0000155">
    <property type="term" value="F:phosphorelay sensor kinase activity"/>
    <property type="evidence" value="ECO:0007669"/>
    <property type="project" value="InterPro"/>
</dbReference>
<dbReference type="GO" id="GO:0016020">
    <property type="term" value="C:membrane"/>
    <property type="evidence" value="ECO:0007669"/>
    <property type="project" value="InterPro"/>
</dbReference>
<reference evidence="5 6" key="1">
    <citation type="submission" date="2016-10" db="EMBL/GenBank/DDBJ databases">
        <authorList>
            <person name="de Groot N.N."/>
        </authorList>
    </citation>
    <scope>NUCLEOTIDE SEQUENCE [LARGE SCALE GENOMIC DNA]</scope>
    <source>
        <strain evidence="5 6">Nv1</strain>
    </source>
</reference>
<dbReference type="InterPro" id="IPR050482">
    <property type="entry name" value="Sensor_HK_TwoCompSys"/>
</dbReference>
<keyword evidence="2 5" id="KW-0418">Kinase</keyword>
<dbReference type="PANTHER" id="PTHR24421">
    <property type="entry name" value="NITRATE/NITRITE SENSOR PROTEIN NARX-RELATED"/>
    <property type="match status" value="1"/>
</dbReference>
<dbReference type="InterPro" id="IPR036890">
    <property type="entry name" value="HATPase_C_sf"/>
</dbReference>
<accession>A0A1H7J7I1</accession>
<name>A0A1H7J7I1_9PROT</name>
<dbReference type="Pfam" id="PF07730">
    <property type="entry name" value="HisKA_3"/>
    <property type="match status" value="1"/>
</dbReference>
<keyword evidence="1" id="KW-0808">Transferase</keyword>
<evidence type="ECO:0000259" key="4">
    <source>
        <dbReference type="SMART" id="SM00387"/>
    </source>
</evidence>
<dbReference type="AlphaFoldDB" id="A0A1H7J7I1"/>
<gene>
    <name evidence="5" type="ORF">SAMN05216387_102395</name>
</gene>
<evidence type="ECO:0000256" key="1">
    <source>
        <dbReference type="ARBA" id="ARBA00022679"/>
    </source>
</evidence>
<evidence type="ECO:0000256" key="3">
    <source>
        <dbReference type="ARBA" id="ARBA00023012"/>
    </source>
</evidence>
<dbReference type="PANTHER" id="PTHR24421:SF59">
    <property type="entry name" value="OXYGEN SENSOR HISTIDINE KINASE NREB"/>
    <property type="match status" value="1"/>
</dbReference>
<sequence length="339" mass="37760">MRQCAGITAETLQANPALFEEIILWKDRKGLYDSRAQSAANLSTWNWEGRLWIESYNDVKWVSLRASPRREKGIGVIWEGIIINITQSRQRETELKESHERLKEISSHIIAAREHERIRIAREIHDDLGGNLTAIKIDLDWLARNVRGGSGGSDAAENEAWVAKIHTVSQMVDRTMDSIKRISRDLRPGIMDFGIVAAIEWEAGEFSKRLRIPCEVIGAHQDIELEQDVAISVFRIFQEALTNIAKHGRASRAWVSLVADTAKGQLQLEVRDNGCGITPADTSKFNSFGIRGMIERAGLLDGKLTVSGMAGRGTTVHLLIPLATRLNDPAIVQLNGVKS</sequence>
<keyword evidence="6" id="KW-1185">Reference proteome</keyword>
<dbReference type="Gene3D" id="1.20.5.1930">
    <property type="match status" value="1"/>
</dbReference>
<evidence type="ECO:0000256" key="2">
    <source>
        <dbReference type="ARBA" id="ARBA00022777"/>
    </source>
</evidence>
<evidence type="ECO:0000313" key="5">
    <source>
        <dbReference type="EMBL" id="SEK69940.1"/>
    </source>
</evidence>
<keyword evidence="3" id="KW-0902">Two-component regulatory system</keyword>
<dbReference type="SUPFAM" id="SSF55874">
    <property type="entry name" value="ATPase domain of HSP90 chaperone/DNA topoisomerase II/histidine kinase"/>
    <property type="match status" value="1"/>
</dbReference>
<dbReference type="InterPro" id="IPR011712">
    <property type="entry name" value="Sig_transdc_His_kin_sub3_dim/P"/>
</dbReference>
<dbReference type="RefSeq" id="WP_245727704.1">
    <property type="nucleotide sequence ID" value="NZ_FOBH01000002.1"/>
</dbReference>
<dbReference type="Gene3D" id="3.30.565.10">
    <property type="entry name" value="Histidine kinase-like ATPase, C-terminal domain"/>
    <property type="match status" value="1"/>
</dbReference>
<dbReference type="SMART" id="SM00387">
    <property type="entry name" value="HATPase_c"/>
    <property type="match status" value="1"/>
</dbReference>
<dbReference type="GO" id="GO:0046983">
    <property type="term" value="F:protein dimerization activity"/>
    <property type="evidence" value="ECO:0007669"/>
    <property type="project" value="InterPro"/>
</dbReference>